<name>A0A420WDN3_9PROT</name>
<dbReference type="OrthoDB" id="9794721at2"/>
<evidence type="ECO:0000259" key="2">
    <source>
        <dbReference type="PROSITE" id="PS50405"/>
    </source>
</evidence>
<dbReference type="SFLD" id="SFLDS00019">
    <property type="entry name" value="Glutathione_Transferase_(cytos"/>
    <property type="match status" value="1"/>
</dbReference>
<dbReference type="CDD" id="cd00299">
    <property type="entry name" value="GST_C_family"/>
    <property type="match status" value="1"/>
</dbReference>
<dbReference type="Pfam" id="PF13409">
    <property type="entry name" value="GST_N_2"/>
    <property type="match status" value="1"/>
</dbReference>
<proteinExistence type="predicted"/>
<dbReference type="InParanoid" id="A0A420WDN3"/>
<keyword evidence="3" id="KW-0808">Transferase</keyword>
<feature type="domain" description="GST N-terminal" evidence="1">
    <location>
        <begin position="1"/>
        <end position="86"/>
    </location>
</feature>
<accession>A0A420WDN3</accession>
<dbReference type="Gene3D" id="1.20.1050.10">
    <property type="match status" value="1"/>
</dbReference>
<dbReference type="Pfam" id="PF00043">
    <property type="entry name" value="GST_C"/>
    <property type="match status" value="1"/>
</dbReference>
<dbReference type="InterPro" id="IPR036282">
    <property type="entry name" value="Glutathione-S-Trfase_C_sf"/>
</dbReference>
<dbReference type="SUPFAM" id="SSF52833">
    <property type="entry name" value="Thioredoxin-like"/>
    <property type="match status" value="1"/>
</dbReference>
<gene>
    <name evidence="3" type="ORF">DES40_1931</name>
</gene>
<dbReference type="Gene3D" id="3.40.30.10">
    <property type="entry name" value="Glutaredoxin"/>
    <property type="match status" value="1"/>
</dbReference>
<dbReference type="PANTHER" id="PTHR44051:SF8">
    <property type="entry name" value="GLUTATHIONE S-TRANSFERASE GSTA"/>
    <property type="match status" value="1"/>
</dbReference>
<dbReference type="InterPro" id="IPR036249">
    <property type="entry name" value="Thioredoxin-like_sf"/>
</dbReference>
<dbReference type="GO" id="GO:0016740">
    <property type="term" value="F:transferase activity"/>
    <property type="evidence" value="ECO:0007669"/>
    <property type="project" value="UniProtKB-KW"/>
</dbReference>
<protein>
    <submittedName>
        <fullName evidence="3">Glutathione S-transferase</fullName>
    </submittedName>
</protein>
<dbReference type="PROSITE" id="PS50405">
    <property type="entry name" value="GST_CTER"/>
    <property type="match status" value="1"/>
</dbReference>
<dbReference type="AlphaFoldDB" id="A0A420WDN3"/>
<dbReference type="EMBL" id="RBII01000002">
    <property type="protein sequence ID" value="RKQ69144.1"/>
    <property type="molecule type" value="Genomic_DNA"/>
</dbReference>
<dbReference type="CDD" id="cd00570">
    <property type="entry name" value="GST_N_family"/>
    <property type="match status" value="1"/>
</dbReference>
<keyword evidence="4" id="KW-1185">Reference proteome</keyword>
<dbReference type="SUPFAM" id="SSF47616">
    <property type="entry name" value="GST C-terminal domain-like"/>
    <property type="match status" value="1"/>
</dbReference>
<dbReference type="PROSITE" id="PS50404">
    <property type="entry name" value="GST_NTER"/>
    <property type="match status" value="1"/>
</dbReference>
<dbReference type="InterPro" id="IPR004046">
    <property type="entry name" value="GST_C"/>
</dbReference>
<sequence length="229" mass="26267">MRTLYHFALHPASRQARITLAEKKLKVTESPINPWQLDQGDWKKFEDITPEGVPPTLVDVIPSGEIIITGARAICEYANDGSTRHPLLAEDIVERAEARRLADWFDHKFAQEVDALILHEKVEKSIAGAGAADPAILREGRETLAHHLGYFCWLLERRDWLAGRYFSLADIAAAAHISCLDFLGEINWRDWPTLKEWYQKVKSRPSMRPLLMDRIPGFRAPRHYTDLDF</sequence>
<feature type="domain" description="GST C-terminal" evidence="2">
    <location>
        <begin position="91"/>
        <end position="227"/>
    </location>
</feature>
<evidence type="ECO:0000259" key="1">
    <source>
        <dbReference type="PROSITE" id="PS50404"/>
    </source>
</evidence>
<dbReference type="InterPro" id="IPR040079">
    <property type="entry name" value="Glutathione_S-Trfase"/>
</dbReference>
<dbReference type="Proteomes" id="UP000282211">
    <property type="component" value="Unassembled WGS sequence"/>
</dbReference>
<dbReference type="InterPro" id="IPR010987">
    <property type="entry name" value="Glutathione-S-Trfase_C-like"/>
</dbReference>
<evidence type="ECO:0000313" key="3">
    <source>
        <dbReference type="EMBL" id="RKQ69144.1"/>
    </source>
</evidence>
<comment type="caution">
    <text evidence="3">The sequence shown here is derived from an EMBL/GenBank/DDBJ whole genome shotgun (WGS) entry which is preliminary data.</text>
</comment>
<dbReference type="PANTHER" id="PTHR44051">
    <property type="entry name" value="GLUTATHIONE S-TRANSFERASE-RELATED"/>
    <property type="match status" value="1"/>
</dbReference>
<reference evidence="3 4" key="1">
    <citation type="submission" date="2018-10" db="EMBL/GenBank/DDBJ databases">
        <title>Genomic Encyclopedia of Type Strains, Phase IV (KMG-IV): sequencing the most valuable type-strain genomes for metagenomic binning, comparative biology and taxonomic classification.</title>
        <authorList>
            <person name="Goeker M."/>
        </authorList>
    </citation>
    <scope>NUCLEOTIDE SEQUENCE [LARGE SCALE GENOMIC DNA]</scope>
    <source>
        <strain evidence="3 4">DSM 22008</strain>
    </source>
</reference>
<evidence type="ECO:0000313" key="4">
    <source>
        <dbReference type="Proteomes" id="UP000282211"/>
    </source>
</evidence>
<dbReference type="RefSeq" id="WP_121101347.1">
    <property type="nucleotide sequence ID" value="NZ_RBII01000002.1"/>
</dbReference>
<dbReference type="InterPro" id="IPR004045">
    <property type="entry name" value="Glutathione_S-Trfase_N"/>
</dbReference>
<organism evidence="3 4">
    <name type="scientific">Litorimonas taeanensis</name>
    <dbReference type="NCBI Taxonomy" id="568099"/>
    <lineage>
        <taxon>Bacteria</taxon>
        <taxon>Pseudomonadati</taxon>
        <taxon>Pseudomonadota</taxon>
        <taxon>Alphaproteobacteria</taxon>
        <taxon>Maricaulales</taxon>
        <taxon>Robiginitomaculaceae</taxon>
    </lineage>
</organism>